<comment type="caution">
    <text evidence="4">The sequence shown here is derived from an EMBL/GenBank/DDBJ whole genome shotgun (WGS) entry which is preliminary data.</text>
</comment>
<dbReference type="Pfam" id="PF02720">
    <property type="entry name" value="DUF222"/>
    <property type="match status" value="1"/>
</dbReference>
<evidence type="ECO:0000313" key="5">
    <source>
        <dbReference type="Proteomes" id="UP001241072"/>
    </source>
</evidence>
<evidence type="ECO:0000313" key="4">
    <source>
        <dbReference type="EMBL" id="MDO7882806.1"/>
    </source>
</evidence>
<gene>
    <name evidence="4" type="ORF">Q5716_11275</name>
</gene>
<reference evidence="4 5" key="1">
    <citation type="submission" date="2023-07" db="EMBL/GenBank/DDBJ databases">
        <title>Protaetiibacter sp. nov WY-16 isolated from soil.</title>
        <authorList>
            <person name="Liu B."/>
            <person name="Wan Y."/>
        </authorList>
    </citation>
    <scope>NUCLEOTIDE SEQUENCE [LARGE SCALE GENOMIC DNA]</scope>
    <source>
        <strain evidence="4 5">WY-16</strain>
    </source>
</reference>
<dbReference type="InterPro" id="IPR002711">
    <property type="entry name" value="HNH"/>
</dbReference>
<keyword evidence="5" id="KW-1185">Reference proteome</keyword>
<dbReference type="RefSeq" id="WP_305003238.1">
    <property type="nucleotide sequence ID" value="NZ_JAUQUB010000002.1"/>
</dbReference>
<dbReference type="EMBL" id="JAUQUB010000002">
    <property type="protein sequence ID" value="MDO7882806.1"/>
    <property type="molecule type" value="Genomic_DNA"/>
</dbReference>
<dbReference type="Gene3D" id="1.10.30.50">
    <property type="match status" value="1"/>
</dbReference>
<evidence type="ECO:0000259" key="3">
    <source>
        <dbReference type="SMART" id="SM00507"/>
    </source>
</evidence>
<dbReference type="Pfam" id="PF01844">
    <property type="entry name" value="HNH"/>
    <property type="match status" value="1"/>
</dbReference>
<dbReference type="CDD" id="cd00085">
    <property type="entry name" value="HNHc"/>
    <property type="match status" value="1"/>
</dbReference>
<name>A0ABT9BSN0_9MICO</name>
<proteinExistence type="inferred from homology"/>
<accession>A0ABT9BSN0</accession>
<evidence type="ECO:0000256" key="2">
    <source>
        <dbReference type="SAM" id="MobiDB-lite"/>
    </source>
</evidence>
<comment type="similarity">
    <text evidence="1">Belongs to the Rv1128c/1148c/1588c/1702c/1945/3466 family.</text>
</comment>
<dbReference type="InterPro" id="IPR003870">
    <property type="entry name" value="DUF222"/>
</dbReference>
<sequence length="440" mass="46088">MNTPGLDAAIAAVRHVAAGLDALSPVDAVVAVESLGRVVDAARVAAAGRVSAGESERLGFASPIAAVATLSRVSEKTARSRLRIAAATREDRSLTGAELPAALPVVAAALPEIGLDAAEVIVRELDAVRPHLDPALVSSAERVMVNLASGLDATGVERVMPESVTSLAGQFSLIASAIDPDGARPREERARRRRSFRLGMPDVDGLVPVGGLLMPEVGSLLLGLMEAHRRSPRFTAEPELAHHEPTDSRTPAQRRHDALADIIVAAARAEGAPSLDGMPVSVIVTVAAADLADEDGLAGDPIGVLAGSPVPVSRSAVERFIDNCGLRLVRLAADGSVAGMSALQRCFGGGHRLQIAARDGARCASPGCTSPHYALQVHHVIPWREGGPTHIDNGILLCYWHHQRVDDGPWEWRMVNGLPEVRGPGIPEWTRISSPARVAA</sequence>
<feature type="region of interest" description="Disordered" evidence="2">
    <location>
        <begin position="235"/>
        <end position="254"/>
    </location>
</feature>
<dbReference type="Proteomes" id="UP001241072">
    <property type="component" value="Unassembled WGS sequence"/>
</dbReference>
<protein>
    <submittedName>
        <fullName evidence="4">DUF222 domain-containing protein</fullName>
    </submittedName>
</protein>
<organism evidence="4 5">
    <name type="scientific">Antiquaquibacter soli</name>
    <dbReference type="NCBI Taxonomy" id="3064523"/>
    <lineage>
        <taxon>Bacteria</taxon>
        <taxon>Bacillati</taxon>
        <taxon>Actinomycetota</taxon>
        <taxon>Actinomycetes</taxon>
        <taxon>Micrococcales</taxon>
        <taxon>Microbacteriaceae</taxon>
        <taxon>Antiquaquibacter</taxon>
    </lineage>
</organism>
<dbReference type="InterPro" id="IPR003615">
    <property type="entry name" value="HNH_nuc"/>
</dbReference>
<evidence type="ECO:0000256" key="1">
    <source>
        <dbReference type="ARBA" id="ARBA00023450"/>
    </source>
</evidence>
<dbReference type="SMART" id="SM00507">
    <property type="entry name" value="HNHc"/>
    <property type="match status" value="1"/>
</dbReference>
<feature type="domain" description="HNH nuclease" evidence="3">
    <location>
        <begin position="350"/>
        <end position="403"/>
    </location>
</feature>